<evidence type="ECO:0000313" key="4">
    <source>
        <dbReference type="Proteomes" id="UP001152484"/>
    </source>
</evidence>
<evidence type="ECO:0000313" key="3">
    <source>
        <dbReference type="EMBL" id="CAH9077969.1"/>
    </source>
</evidence>
<dbReference type="PROSITE" id="PS00092">
    <property type="entry name" value="N6_MTASE"/>
    <property type="match status" value="1"/>
</dbReference>
<evidence type="ECO:0000256" key="2">
    <source>
        <dbReference type="SAM" id="MobiDB-lite"/>
    </source>
</evidence>
<dbReference type="GO" id="GO:0008168">
    <property type="term" value="F:methyltransferase activity"/>
    <property type="evidence" value="ECO:0007669"/>
    <property type="project" value="InterPro"/>
</dbReference>
<dbReference type="GO" id="GO:0003676">
    <property type="term" value="F:nucleic acid binding"/>
    <property type="evidence" value="ECO:0007669"/>
    <property type="project" value="InterPro"/>
</dbReference>
<name>A0A9P0YW97_CUSEU</name>
<dbReference type="PANTHER" id="PTHR12829:SF4">
    <property type="entry name" value="N(6)-ADENINE-SPECIFIC METHYLTRANSFERASE METTL4"/>
    <property type="match status" value="1"/>
</dbReference>
<evidence type="ECO:0000256" key="1">
    <source>
        <dbReference type="PROSITE-ProRule" id="PRU00489"/>
    </source>
</evidence>
<organism evidence="3 4">
    <name type="scientific">Cuscuta europaea</name>
    <name type="common">European dodder</name>
    <dbReference type="NCBI Taxonomy" id="41803"/>
    <lineage>
        <taxon>Eukaryota</taxon>
        <taxon>Viridiplantae</taxon>
        <taxon>Streptophyta</taxon>
        <taxon>Embryophyta</taxon>
        <taxon>Tracheophyta</taxon>
        <taxon>Spermatophyta</taxon>
        <taxon>Magnoliopsida</taxon>
        <taxon>eudicotyledons</taxon>
        <taxon>Gunneridae</taxon>
        <taxon>Pentapetalae</taxon>
        <taxon>asterids</taxon>
        <taxon>lamiids</taxon>
        <taxon>Solanales</taxon>
        <taxon>Convolvulaceae</taxon>
        <taxon>Cuscuteae</taxon>
        <taxon>Cuscuta</taxon>
        <taxon>Cuscuta subgen. Cuscuta</taxon>
    </lineage>
</organism>
<reference evidence="3" key="1">
    <citation type="submission" date="2022-07" db="EMBL/GenBank/DDBJ databases">
        <authorList>
            <person name="Macas J."/>
            <person name="Novak P."/>
            <person name="Neumann P."/>
        </authorList>
    </citation>
    <scope>NUCLEOTIDE SEQUENCE</scope>
</reference>
<keyword evidence="4" id="KW-1185">Reference proteome</keyword>
<dbReference type="InterPro" id="IPR007757">
    <property type="entry name" value="MT-A70-like"/>
</dbReference>
<comment type="similarity">
    <text evidence="1">Belongs to the MT-A70-like family.</text>
</comment>
<proteinExistence type="inferred from homology"/>
<dbReference type="GO" id="GO:0032259">
    <property type="term" value="P:methylation"/>
    <property type="evidence" value="ECO:0007669"/>
    <property type="project" value="InterPro"/>
</dbReference>
<dbReference type="PROSITE" id="PS51143">
    <property type="entry name" value="MT_A70"/>
    <property type="match status" value="1"/>
</dbReference>
<dbReference type="OrthoDB" id="61116at2759"/>
<dbReference type="InterPro" id="IPR002052">
    <property type="entry name" value="DNA_methylase_N6_adenine_CS"/>
</dbReference>
<feature type="region of interest" description="Disordered" evidence="2">
    <location>
        <begin position="63"/>
        <end position="83"/>
    </location>
</feature>
<comment type="caution">
    <text evidence="3">The sequence shown here is derived from an EMBL/GenBank/DDBJ whole genome shotgun (WGS) entry which is preliminary data.</text>
</comment>
<accession>A0A9P0YW97</accession>
<dbReference type="EMBL" id="CAMAPE010000010">
    <property type="protein sequence ID" value="CAH9077969.1"/>
    <property type="molecule type" value="Genomic_DNA"/>
</dbReference>
<gene>
    <name evidence="3" type="ORF">CEURO_LOCUS6519</name>
</gene>
<evidence type="ECO:0008006" key="5">
    <source>
        <dbReference type="Google" id="ProtNLM"/>
    </source>
</evidence>
<dbReference type="PANTHER" id="PTHR12829">
    <property type="entry name" value="N6-ADENOSINE-METHYLTRANSFERASE"/>
    <property type="match status" value="1"/>
</dbReference>
<dbReference type="Proteomes" id="UP001152484">
    <property type="component" value="Unassembled WGS sequence"/>
</dbReference>
<sequence>MEDGQLLSFMNSGIYRFQGANAFFLDPVRVLNRSYTRYKVSPCAYYTRFFDSTEKLETFLEPRKRKRKEKKKPLSLNEREKVADQRHQEVKPFLLKAHEALLGTTELLKAVRNLRRNESSVEELKQLPHQSCEHSFSDLGSVWQAPLYEIVLNYQEDDSFIENEGSRHGRHFKQDVVPVFDNLIVNKGSGDVEAEFLNHKYIIPKDSCFYMSDVRKIHNLIPVDSNGGFNIIVIDPPWENSSAHQKRRYQTLPNRTFLSLPIKKLTHTAGALVALWVTNREKLRSFVENELFPSWGVTYVASLYWLKVKLNGLLISELDLFHHRPYECLLLGYSGGKDSTSDLLKLNDIPDNQVLMSVPGDYSRKPPVGELLREYVSGTQHARCIELFSRELSAGWTSWGNEPLLFQASKYFCQEADK</sequence>
<dbReference type="Pfam" id="PF05063">
    <property type="entry name" value="MT-A70"/>
    <property type="match status" value="1"/>
</dbReference>
<dbReference type="AlphaFoldDB" id="A0A9P0YW97"/>
<dbReference type="GO" id="GO:0005634">
    <property type="term" value="C:nucleus"/>
    <property type="evidence" value="ECO:0007669"/>
    <property type="project" value="TreeGrafter"/>
</dbReference>
<feature type="compositionally biased region" description="Basic residues" evidence="2">
    <location>
        <begin position="63"/>
        <end position="73"/>
    </location>
</feature>
<protein>
    <recommendedName>
        <fullName evidence="5">Methyltransferase-like protein 2</fullName>
    </recommendedName>
</protein>